<protein>
    <submittedName>
        <fullName evidence="4">Uncharacterized protein</fullName>
    </submittedName>
</protein>
<dbReference type="PANTHER" id="PTHR31084:SF0">
    <property type="entry name" value="ALPHA-L-FUCOSIDASE 2"/>
    <property type="match status" value="1"/>
</dbReference>
<dbReference type="Pfam" id="PF14498">
    <property type="entry name" value="Glyco_hyd_65N_2"/>
    <property type="match status" value="1"/>
</dbReference>
<feature type="domain" description="Glycosyl hydrolase family 95 N-terminal" evidence="1">
    <location>
        <begin position="27"/>
        <end position="147"/>
    </location>
</feature>
<dbReference type="EMBL" id="SWBR01000002">
    <property type="protein sequence ID" value="TKC09932.1"/>
    <property type="molecule type" value="Genomic_DNA"/>
</dbReference>
<evidence type="ECO:0000259" key="2">
    <source>
        <dbReference type="Pfam" id="PF21307"/>
    </source>
</evidence>
<dbReference type="Gene3D" id="1.50.10.10">
    <property type="match status" value="1"/>
</dbReference>
<dbReference type="PANTHER" id="PTHR31084">
    <property type="entry name" value="ALPHA-L-FUCOSIDASE 2"/>
    <property type="match status" value="1"/>
</dbReference>
<proteinExistence type="predicted"/>
<dbReference type="SUPFAM" id="SSF48208">
    <property type="entry name" value="Six-hairpin glycosidases"/>
    <property type="match status" value="1"/>
</dbReference>
<dbReference type="GO" id="GO:0005975">
    <property type="term" value="P:carbohydrate metabolic process"/>
    <property type="evidence" value="ECO:0007669"/>
    <property type="project" value="InterPro"/>
</dbReference>
<dbReference type="InterPro" id="IPR012341">
    <property type="entry name" value="6hp_glycosidase-like_sf"/>
</dbReference>
<accession>A0A4V6WN72</accession>
<dbReference type="OrthoDB" id="9802600at2"/>
<keyword evidence="5" id="KW-1185">Reference proteome</keyword>
<reference evidence="4 5" key="1">
    <citation type="submission" date="2019-04" db="EMBL/GenBank/DDBJ databases">
        <title>Pedobacter sp. RP-3-22 sp. nov., isolated from Arctic soil.</title>
        <authorList>
            <person name="Dahal R.H."/>
            <person name="Kim D.-U."/>
        </authorList>
    </citation>
    <scope>NUCLEOTIDE SEQUENCE [LARGE SCALE GENOMIC DNA]</scope>
    <source>
        <strain evidence="4 5">RP-3-22</strain>
    </source>
</reference>
<dbReference type="Pfam" id="PF22124">
    <property type="entry name" value="Glyco_hydro_95_cat"/>
    <property type="match status" value="1"/>
</dbReference>
<evidence type="ECO:0000259" key="3">
    <source>
        <dbReference type="Pfam" id="PF22124"/>
    </source>
</evidence>
<dbReference type="Pfam" id="PF21307">
    <property type="entry name" value="Glyco_hydro_95_C"/>
    <property type="match status" value="1"/>
</dbReference>
<name>A0A4V6WN72_9SPHI</name>
<dbReference type="RefSeq" id="WP_136839510.1">
    <property type="nucleotide sequence ID" value="NZ_SWBR01000002.1"/>
</dbReference>
<dbReference type="InterPro" id="IPR049053">
    <property type="entry name" value="AFCA-like_C"/>
</dbReference>
<evidence type="ECO:0000313" key="4">
    <source>
        <dbReference type="EMBL" id="TKC09932.1"/>
    </source>
</evidence>
<dbReference type="InterPro" id="IPR008928">
    <property type="entry name" value="6-hairpin_glycosidase_sf"/>
</dbReference>
<dbReference type="InterPro" id="IPR054363">
    <property type="entry name" value="GH95_cat"/>
</dbReference>
<dbReference type="AlphaFoldDB" id="A0A4V6WN72"/>
<gene>
    <name evidence="4" type="ORF">FA048_06895</name>
</gene>
<dbReference type="GO" id="GO:0004560">
    <property type="term" value="F:alpha-L-fucosidase activity"/>
    <property type="evidence" value="ECO:0007669"/>
    <property type="project" value="TreeGrafter"/>
</dbReference>
<evidence type="ECO:0000259" key="1">
    <source>
        <dbReference type="Pfam" id="PF14498"/>
    </source>
</evidence>
<comment type="caution">
    <text evidence="4">The sequence shown here is derived from an EMBL/GenBank/DDBJ whole genome shotgun (WGS) entry which is preliminary data.</text>
</comment>
<organism evidence="4 5">
    <name type="scientific">Pedobacter polaris</name>
    <dbReference type="NCBI Taxonomy" id="2571273"/>
    <lineage>
        <taxon>Bacteria</taxon>
        <taxon>Pseudomonadati</taxon>
        <taxon>Bacteroidota</taxon>
        <taxon>Sphingobacteriia</taxon>
        <taxon>Sphingobacteriales</taxon>
        <taxon>Sphingobacteriaceae</taxon>
        <taxon>Pedobacter</taxon>
    </lineage>
</organism>
<evidence type="ECO:0000313" key="5">
    <source>
        <dbReference type="Proteomes" id="UP000309488"/>
    </source>
</evidence>
<dbReference type="Gene3D" id="2.70.98.50">
    <property type="entry name" value="putative glycoside hydrolase family protein from bacillus halodurans"/>
    <property type="match status" value="1"/>
</dbReference>
<dbReference type="InterPro" id="IPR027414">
    <property type="entry name" value="GH95_N_dom"/>
</dbReference>
<dbReference type="Proteomes" id="UP000309488">
    <property type="component" value="Unassembled WGS sequence"/>
</dbReference>
<feature type="domain" description="Alpha fucosidase A-like C-terminal" evidence="2">
    <location>
        <begin position="652"/>
        <end position="742"/>
    </location>
</feature>
<feature type="domain" description="Glycosyl hydrolase family 95 catalytic" evidence="3">
    <location>
        <begin position="289"/>
        <end position="650"/>
    </location>
</feature>
<sequence length="751" mass="85458">MKKLSLILLIIFVCQISLAQNLSKYNLTFDKLASKWDEAMPLGNGMLGVLVWGKAGKLRLSLDRADLWDERQSMPDLNIYNFKWVQNQVDKKEYQIVQQKLDDPYDRATPTKIPAAAIEFNITNLGKVMSNVLDIKTALNTVKFQSGVMFNCYLHATRNQGFFSFENLKNTDILPELIVHNYAGNEKIANDNSHEGLGLQQLGYKKGNITKTTNTIRYNQPMADGHFYEVLILWEKINNNIIGSWTVSKDAVATIPPISSTAKEPTSWDAHIKWWTNFWSKSSISIPDELVEKQYYLEQYKLGSVAKKGAPAITLQAVWTADNGTLPPWKGDFHNDLNTQLSYWPTYTSNHLEEGKTFTDWLWKVKGESEKYTRNYFGVSGVNIPGVVTLSGYPMGGWIQYAMSPTVSAWCSQHFYWQWKYSMDKQFLDKEAYPYITQSATFLENITFLKDGVRMLPLSSSPEYNDNDITAWFKKWSNFDLGLTKFLFKAAKEVSVAKGDKKGAEHWQILTNQLPDYEVNETGFTIAPGQNLTASHRHMSQYMAIYPLALLDYNKPEDKIRIDNSYKQLEAKGTRAWCGYSFSWMASLYARAYQGDKALKQLQVFASNFCSSNSFHLNGDQKGGQYSSFTYRPFTLEGNFAFAQGVNELLLQSRGDYIEVFPSIPSTWKDCSFKDLRAEGAFLISANRVNSIAEKVKIYAEQGGQIRIKLPFKSMIAKDEKGREVKATTTAGITNYSFKKGEIITFLNNNG</sequence>